<evidence type="ECO:0000313" key="1">
    <source>
        <dbReference type="EMBL" id="NMF97284.1"/>
    </source>
</evidence>
<proteinExistence type="predicted"/>
<dbReference type="RefSeq" id="WP_169139190.1">
    <property type="nucleotide sequence ID" value="NZ_WTVS01000012.1"/>
</dbReference>
<organism evidence="1 2">
    <name type="scientific">Aromatoleum toluolicum</name>
    <dbReference type="NCBI Taxonomy" id="90060"/>
    <lineage>
        <taxon>Bacteria</taxon>
        <taxon>Pseudomonadati</taxon>
        <taxon>Pseudomonadota</taxon>
        <taxon>Betaproteobacteria</taxon>
        <taxon>Rhodocyclales</taxon>
        <taxon>Rhodocyclaceae</taxon>
        <taxon>Aromatoleum</taxon>
    </lineage>
</organism>
<sequence length="83" mass="9136">MTYVNAPENEDWHTFLTVFEIGASRFDRASLVRNFCLSVGVGGALDAHPFFLPDGMGYDAVIKTMLATGIFCNWVFSPTTAVQ</sequence>
<accession>A0ABX1NDF7</accession>
<name>A0ABX1NDF7_9RHOO</name>
<comment type="caution">
    <text evidence="1">The sequence shown here is derived from an EMBL/GenBank/DDBJ whole genome shotgun (WGS) entry which is preliminary data.</text>
</comment>
<protein>
    <submittedName>
        <fullName evidence="1">Uncharacterized protein</fullName>
    </submittedName>
</protein>
<gene>
    <name evidence="1" type="ORF">GPA27_07780</name>
</gene>
<reference evidence="1 2" key="1">
    <citation type="submission" date="2019-12" db="EMBL/GenBank/DDBJ databases">
        <title>Comparative genomics gives insights into the taxonomy of the Azoarcus-Aromatoleum group and reveals separate origins of nif in the plant-associated Azoarcus and non-plant-associated Aromatoleum sub-groups.</title>
        <authorList>
            <person name="Lafos M."/>
            <person name="Maluk M."/>
            <person name="Batista M."/>
            <person name="Junghare M."/>
            <person name="Carmona M."/>
            <person name="Faoro H."/>
            <person name="Cruz L.M."/>
            <person name="Battistoni F."/>
            <person name="De Souza E."/>
            <person name="Pedrosa F."/>
            <person name="Chen W.-M."/>
            <person name="Poole P.S."/>
            <person name="Dixon R.A."/>
            <person name="James E.K."/>
        </authorList>
    </citation>
    <scope>NUCLEOTIDE SEQUENCE [LARGE SCALE GENOMIC DNA]</scope>
    <source>
        <strain evidence="1 2">T</strain>
    </source>
</reference>
<dbReference type="Proteomes" id="UP000634522">
    <property type="component" value="Unassembled WGS sequence"/>
</dbReference>
<dbReference type="EMBL" id="WTVS01000012">
    <property type="protein sequence ID" value="NMF97284.1"/>
    <property type="molecule type" value="Genomic_DNA"/>
</dbReference>
<evidence type="ECO:0000313" key="2">
    <source>
        <dbReference type="Proteomes" id="UP000634522"/>
    </source>
</evidence>
<keyword evidence="2" id="KW-1185">Reference proteome</keyword>